<organism evidence="1 2">
    <name type="scientific">Candidatus Chromulinivorax destructor</name>
    <dbReference type="NCBI Taxonomy" id="2066483"/>
    <lineage>
        <taxon>Bacteria</taxon>
        <taxon>Candidatus Babelota</taxon>
        <taxon>Candidatus Babeliae</taxon>
        <taxon>Candidatus Babeliales</taxon>
        <taxon>Candidatus Chromulinivoraceae</taxon>
        <taxon>Candidatus Chromulinivorax</taxon>
    </lineage>
</organism>
<accession>A0A345ZAA8</accession>
<dbReference type="EMBL" id="CP025544">
    <property type="protein sequence ID" value="AXK60225.1"/>
    <property type="molecule type" value="Genomic_DNA"/>
</dbReference>
<keyword evidence="2" id="KW-1185">Reference proteome</keyword>
<dbReference type="AlphaFoldDB" id="A0A345ZAA8"/>
<dbReference type="KEGG" id="cdes:C0J27_00470"/>
<dbReference type="RefSeq" id="WP_115585240.1">
    <property type="nucleotide sequence ID" value="NZ_CP025544.1"/>
</dbReference>
<evidence type="ECO:0000313" key="1">
    <source>
        <dbReference type="EMBL" id="AXK60225.1"/>
    </source>
</evidence>
<proteinExistence type="predicted"/>
<evidence type="ECO:0000313" key="2">
    <source>
        <dbReference type="Proteomes" id="UP000254834"/>
    </source>
</evidence>
<sequence length="161" mass="18748">MADIATPSFDKNYDNLVHNNDEMQIFNFDLSEQDVLHLQEIFLTCGVHTIKTTNVATGRKILESVVGSLKYYQNIGIITHENGVDTKVYDILRDIKNQGLMTDNIIADLEDFFMVHTCFDFVWVEFSQLLSVDYAIHLQNIFTMYYAQERMPVIFVMYDQL</sequence>
<reference evidence="1 2" key="1">
    <citation type="submission" date="2017-12" db="EMBL/GenBank/DDBJ databases">
        <title>Chromulinavorax destructans is a abundant pathogen of dominant heterotrophic picoflagllates.</title>
        <authorList>
            <person name="Deeg C.M."/>
            <person name="Zimmer M."/>
            <person name="Suttle C.A."/>
        </authorList>
    </citation>
    <scope>NUCLEOTIDE SEQUENCE [LARGE SCALE GENOMIC DNA]</scope>
    <source>
        <strain evidence="1 2">SeV1</strain>
    </source>
</reference>
<name>A0A345ZAA8_9BACT</name>
<protein>
    <submittedName>
        <fullName evidence="1">Uncharacterized protein</fullName>
    </submittedName>
</protein>
<dbReference type="Proteomes" id="UP000254834">
    <property type="component" value="Chromosome"/>
</dbReference>
<gene>
    <name evidence="1" type="ORF">C0J27_00470</name>
</gene>